<evidence type="ECO:0000256" key="8">
    <source>
        <dbReference type="SAM" id="MobiDB-lite"/>
    </source>
</evidence>
<evidence type="ECO:0000256" key="3">
    <source>
        <dbReference type="ARBA" id="ARBA00022448"/>
    </source>
</evidence>
<comment type="subcellular location">
    <subcellularLocation>
        <location evidence="1">Cell membrane</location>
        <topology evidence="1">Multi-pass membrane protein</topology>
    </subcellularLocation>
</comment>
<dbReference type="PANTHER" id="PTHR42810:SF4">
    <property type="entry name" value="URIC ACID TRANSPORTER UACT"/>
    <property type="match status" value="1"/>
</dbReference>
<feature type="transmembrane region" description="Helical" evidence="9">
    <location>
        <begin position="48"/>
        <end position="67"/>
    </location>
</feature>
<feature type="region of interest" description="Disordered" evidence="8">
    <location>
        <begin position="444"/>
        <end position="479"/>
    </location>
</feature>
<dbReference type="InterPro" id="IPR006042">
    <property type="entry name" value="Xan_ur_permease"/>
</dbReference>
<feature type="transmembrane region" description="Helical" evidence="9">
    <location>
        <begin position="169"/>
        <end position="188"/>
    </location>
</feature>
<feature type="transmembrane region" description="Helical" evidence="9">
    <location>
        <begin position="233"/>
        <end position="255"/>
    </location>
</feature>
<evidence type="ECO:0000256" key="1">
    <source>
        <dbReference type="ARBA" id="ARBA00004651"/>
    </source>
</evidence>
<dbReference type="GO" id="GO:0042907">
    <property type="term" value="F:xanthine transmembrane transporter activity"/>
    <property type="evidence" value="ECO:0007669"/>
    <property type="project" value="TreeGrafter"/>
</dbReference>
<feature type="transmembrane region" description="Helical" evidence="9">
    <location>
        <begin position="406"/>
        <end position="427"/>
    </location>
</feature>
<evidence type="ECO:0000256" key="5">
    <source>
        <dbReference type="ARBA" id="ARBA00022692"/>
    </source>
</evidence>
<reference evidence="10 11" key="1">
    <citation type="submission" date="2019-07" db="EMBL/GenBank/DDBJ databases">
        <title>Whole genome shotgun sequence of Nocardia ninae NBRC 108245.</title>
        <authorList>
            <person name="Hosoyama A."/>
            <person name="Uohara A."/>
            <person name="Ohji S."/>
            <person name="Ichikawa N."/>
        </authorList>
    </citation>
    <scope>NUCLEOTIDE SEQUENCE [LARGE SCALE GENOMIC DNA]</scope>
    <source>
        <strain evidence="10 11">NBRC 108245</strain>
    </source>
</reference>
<feature type="transmembrane region" description="Helical" evidence="9">
    <location>
        <begin position="347"/>
        <end position="364"/>
    </location>
</feature>
<dbReference type="NCBIfam" id="NF037981">
    <property type="entry name" value="NCS2_1"/>
    <property type="match status" value="1"/>
</dbReference>
<dbReference type="NCBIfam" id="TIGR03173">
    <property type="entry name" value="pbuX"/>
    <property type="match status" value="1"/>
</dbReference>
<dbReference type="EMBL" id="BJXA01000007">
    <property type="protein sequence ID" value="GEM37026.1"/>
    <property type="molecule type" value="Genomic_DNA"/>
</dbReference>
<keyword evidence="3" id="KW-0813">Transport</keyword>
<feature type="transmembrane region" description="Helical" evidence="9">
    <location>
        <begin position="134"/>
        <end position="157"/>
    </location>
</feature>
<feature type="transmembrane region" description="Helical" evidence="9">
    <location>
        <begin position="376"/>
        <end position="394"/>
    </location>
</feature>
<feature type="transmembrane region" description="Helical" evidence="9">
    <location>
        <begin position="195"/>
        <end position="213"/>
    </location>
</feature>
<dbReference type="RefSeq" id="WP_147129245.1">
    <property type="nucleotide sequence ID" value="NZ_BJXA01000007.1"/>
</dbReference>
<dbReference type="OrthoDB" id="9805749at2"/>
<dbReference type="Proteomes" id="UP000321424">
    <property type="component" value="Unassembled WGS sequence"/>
</dbReference>
<accession>A0A511MB94</accession>
<organism evidence="10 11">
    <name type="scientific">Nocardia ninae NBRC 108245</name>
    <dbReference type="NCBI Taxonomy" id="1210091"/>
    <lineage>
        <taxon>Bacteria</taxon>
        <taxon>Bacillati</taxon>
        <taxon>Actinomycetota</taxon>
        <taxon>Actinomycetes</taxon>
        <taxon>Mycobacteriales</taxon>
        <taxon>Nocardiaceae</taxon>
        <taxon>Nocardia</taxon>
    </lineage>
</organism>
<evidence type="ECO:0000256" key="4">
    <source>
        <dbReference type="ARBA" id="ARBA00022475"/>
    </source>
</evidence>
<comment type="caution">
    <text evidence="10">The sequence shown here is derived from an EMBL/GenBank/DDBJ whole genome shotgun (WGS) entry which is preliminary data.</text>
</comment>
<evidence type="ECO:0000256" key="7">
    <source>
        <dbReference type="ARBA" id="ARBA00023136"/>
    </source>
</evidence>
<evidence type="ECO:0000256" key="9">
    <source>
        <dbReference type="SAM" id="Phobius"/>
    </source>
</evidence>
<evidence type="ECO:0000256" key="2">
    <source>
        <dbReference type="ARBA" id="ARBA00008821"/>
    </source>
</evidence>
<gene>
    <name evidence="10" type="ORF">NN4_15450</name>
</gene>
<feature type="transmembrane region" description="Helical" evidence="9">
    <location>
        <begin position="104"/>
        <end position="122"/>
    </location>
</feature>
<name>A0A511MB94_9NOCA</name>
<dbReference type="Pfam" id="PF00860">
    <property type="entry name" value="Xan_ur_permease"/>
    <property type="match status" value="1"/>
</dbReference>
<dbReference type="AlphaFoldDB" id="A0A511MB94"/>
<dbReference type="PROSITE" id="PS01116">
    <property type="entry name" value="XANTH_URACIL_PERMASE"/>
    <property type="match status" value="1"/>
</dbReference>
<keyword evidence="11" id="KW-1185">Reference proteome</keyword>
<evidence type="ECO:0000313" key="10">
    <source>
        <dbReference type="EMBL" id="GEM37026.1"/>
    </source>
</evidence>
<dbReference type="PANTHER" id="PTHR42810">
    <property type="entry name" value="PURINE PERMEASE C1399.01C-RELATED"/>
    <property type="match status" value="1"/>
</dbReference>
<keyword evidence="6 9" id="KW-1133">Transmembrane helix</keyword>
<keyword evidence="4" id="KW-1003">Cell membrane</keyword>
<dbReference type="InterPro" id="IPR006043">
    <property type="entry name" value="NCS2"/>
</dbReference>
<sequence length="479" mass="48409">MAEGTHPVDSRLPFGRQLTFGIQHVLIMYTGCITVPLVFGAAAGLDRATIGLLISADLLIAGVITLVQSLGVGKLAGARLPIICGATFIGLDPMILIAKEYGLQAVYGSMMIGGVVGVALAVPFARLVRFFPPLVTGTVLTVVGVSLIGVAGGLIIGNDPKAATFAAPSHIGLAAVVFLIAVGFLCLGRGMVAQLGVLIGLAVGIVIAIPMGLVDTDGIAGADWVGPPKPFHFGAPEFPITGVVAMSVVMAVVFAESTASMLAISEITGKPIGKGDLARGLVGDGLSGVLGGVFTSFVDTIFNQNVGAVAATRVFSRYVTATSGAILVVLGLMPRFGAIVAAIPEPVVGGVGLVLFATIAIVGIDTLRKADLADRVNATIVATAIGVGLLPVMAKDMFVHFPSAAQILLTSGITLGAATSFTLNVLFNHTRLGVFARGKTAAATPHASTELPASTDPSAVAEPPAIAEPRHDLPSPAPA</sequence>
<evidence type="ECO:0000313" key="11">
    <source>
        <dbReference type="Proteomes" id="UP000321424"/>
    </source>
</evidence>
<dbReference type="InterPro" id="IPR017588">
    <property type="entry name" value="UacT-like"/>
</dbReference>
<dbReference type="GO" id="GO:0005886">
    <property type="term" value="C:plasma membrane"/>
    <property type="evidence" value="ECO:0007669"/>
    <property type="project" value="UniProtKB-SubCell"/>
</dbReference>
<proteinExistence type="inferred from homology"/>
<feature type="transmembrane region" description="Helical" evidence="9">
    <location>
        <begin position="318"/>
        <end position="341"/>
    </location>
</feature>
<keyword evidence="7 9" id="KW-0472">Membrane</keyword>
<protein>
    <submittedName>
        <fullName evidence="10">Xanthine/uracil permease</fullName>
    </submittedName>
</protein>
<keyword evidence="5 9" id="KW-0812">Transmembrane</keyword>
<evidence type="ECO:0000256" key="6">
    <source>
        <dbReference type="ARBA" id="ARBA00022989"/>
    </source>
</evidence>
<comment type="similarity">
    <text evidence="2">Belongs to the nucleobase:cation symporter-2 (NCS2) (TC 2.A.40) family.</text>
</comment>
<feature type="transmembrane region" description="Helical" evidence="9">
    <location>
        <begin position="20"/>
        <end position="42"/>
    </location>
</feature>
<dbReference type="NCBIfam" id="TIGR00801">
    <property type="entry name" value="ncs2"/>
    <property type="match status" value="1"/>
</dbReference>